<proteinExistence type="predicted"/>
<organism evidence="2 3">
    <name type="scientific">Naematelia encephala</name>
    <dbReference type="NCBI Taxonomy" id="71784"/>
    <lineage>
        <taxon>Eukaryota</taxon>
        <taxon>Fungi</taxon>
        <taxon>Dikarya</taxon>
        <taxon>Basidiomycota</taxon>
        <taxon>Agaricomycotina</taxon>
        <taxon>Tremellomycetes</taxon>
        <taxon>Tremellales</taxon>
        <taxon>Naemateliaceae</taxon>
        <taxon>Naematelia</taxon>
    </lineage>
</organism>
<sequence>MTSSPQNTDCTLVSSTSPTLPEQYSDLVSNNDPPSTLDPSLALTIPTDTPATYEPSYPSVLHSGKSDGIGNDNDQNDTQETDARSESAPQLDIVFGSTADTQEFVRLWMGLDNETDHDPATKETLRVATKIVEDNDESFLRVQDRVYAAPRLAEWVLCLSEVDKLYRADEFSEEDWFERATLANLRVRDTESDNGFLLSPGWLSRKTDTEEERSEAIRKASQSAFKLLVKRPAGAKAKQEFFSVTTEQMKDIITTVISKLDQLAKTRKAKEERQTETVADGERDIDTGTGADTDGVEGTNA</sequence>
<feature type="region of interest" description="Disordered" evidence="1">
    <location>
        <begin position="264"/>
        <end position="301"/>
    </location>
</feature>
<keyword evidence="3" id="KW-1185">Reference proteome</keyword>
<comment type="caution">
    <text evidence="2">The sequence shown here is derived from an EMBL/GenBank/DDBJ whole genome shotgun (WGS) entry which is preliminary data.</text>
</comment>
<dbReference type="InParanoid" id="A0A1Y2BEI5"/>
<dbReference type="EMBL" id="MCFC01000008">
    <property type="protein sequence ID" value="ORY32887.1"/>
    <property type="molecule type" value="Genomic_DNA"/>
</dbReference>
<gene>
    <name evidence="2" type="ORF">BCR39DRAFT_504199</name>
</gene>
<feature type="compositionally biased region" description="Basic and acidic residues" evidence="1">
    <location>
        <begin position="269"/>
        <end position="286"/>
    </location>
</feature>
<reference evidence="2 3" key="1">
    <citation type="submission" date="2016-07" db="EMBL/GenBank/DDBJ databases">
        <title>Pervasive Adenine N6-methylation of Active Genes in Fungi.</title>
        <authorList>
            <consortium name="DOE Joint Genome Institute"/>
            <person name="Mondo S.J."/>
            <person name="Dannebaum R.O."/>
            <person name="Kuo R.C."/>
            <person name="Labutti K."/>
            <person name="Haridas S."/>
            <person name="Kuo A."/>
            <person name="Salamov A."/>
            <person name="Ahrendt S.R."/>
            <person name="Lipzen A."/>
            <person name="Sullivan W."/>
            <person name="Andreopoulos W.B."/>
            <person name="Clum A."/>
            <person name="Lindquist E."/>
            <person name="Daum C."/>
            <person name="Ramamoorthy G.K."/>
            <person name="Gryganskyi A."/>
            <person name="Culley D."/>
            <person name="Magnuson J.K."/>
            <person name="James T.Y."/>
            <person name="O'Malley M.A."/>
            <person name="Stajich J.E."/>
            <person name="Spatafora J.W."/>
            <person name="Visel A."/>
            <person name="Grigoriev I.V."/>
        </authorList>
    </citation>
    <scope>NUCLEOTIDE SEQUENCE [LARGE SCALE GENOMIC DNA]</scope>
    <source>
        <strain evidence="2 3">68-887.2</strain>
    </source>
</reference>
<evidence type="ECO:0000256" key="1">
    <source>
        <dbReference type="SAM" id="MobiDB-lite"/>
    </source>
</evidence>
<feature type="compositionally biased region" description="Low complexity" evidence="1">
    <location>
        <begin position="287"/>
        <end position="301"/>
    </location>
</feature>
<feature type="region of interest" description="Disordered" evidence="1">
    <location>
        <begin position="1"/>
        <end position="91"/>
    </location>
</feature>
<dbReference type="Proteomes" id="UP000193986">
    <property type="component" value="Unassembled WGS sequence"/>
</dbReference>
<evidence type="ECO:0000313" key="3">
    <source>
        <dbReference type="Proteomes" id="UP000193986"/>
    </source>
</evidence>
<name>A0A1Y2BEI5_9TREE</name>
<dbReference type="AlphaFoldDB" id="A0A1Y2BEI5"/>
<accession>A0A1Y2BEI5</accession>
<feature type="compositionally biased region" description="Polar residues" evidence="1">
    <location>
        <begin position="1"/>
        <end position="38"/>
    </location>
</feature>
<protein>
    <submittedName>
        <fullName evidence="2">Uncharacterized protein</fullName>
    </submittedName>
</protein>
<evidence type="ECO:0000313" key="2">
    <source>
        <dbReference type="EMBL" id="ORY32887.1"/>
    </source>
</evidence>